<organism evidence="5">
    <name type="scientific">Siphoviridae sp. ctamP19</name>
    <dbReference type="NCBI Taxonomy" id="2827896"/>
    <lineage>
        <taxon>Viruses</taxon>
        <taxon>Duplodnaviria</taxon>
        <taxon>Heunggongvirae</taxon>
        <taxon>Uroviricota</taxon>
        <taxon>Caudoviricetes</taxon>
    </lineage>
</organism>
<sequence>MKKIVFGLVFSSLILGACGNNNAGSESSTSTSDDTTESSLRQKISDLKSENEELNKRVTVLKNLIDNSSTHDSSENDPDSASGNVKMGQAVKFTSGESITVTEVKADDSISLMNPVDGEHPVVVTAIVENKTDSPISFNAHTFDIYDGNDELGRLDANTYSNNIPNEIAGGKKATVVMYFGVKGNAPYSVTYGPATWSE</sequence>
<dbReference type="EMBL" id="BK032864">
    <property type="protein sequence ID" value="DAF64632.1"/>
    <property type="molecule type" value="Genomic_DNA"/>
</dbReference>
<name>A0A8S5TNC3_9CAUD</name>
<evidence type="ECO:0000256" key="1">
    <source>
        <dbReference type="ARBA" id="ARBA00022729"/>
    </source>
</evidence>
<feature type="region of interest" description="Disordered" evidence="3">
    <location>
        <begin position="65"/>
        <end position="85"/>
    </location>
</feature>
<dbReference type="Pfam" id="PF11611">
    <property type="entry name" value="DUF4352"/>
    <property type="match status" value="1"/>
</dbReference>
<accession>A0A8S5TNC3</accession>
<reference evidence="5" key="1">
    <citation type="journal article" date="2021" name="Proc. Natl. Acad. Sci. U.S.A.">
        <title>A Catalog of Tens of Thousands of Viruses from Human Metagenomes Reveals Hidden Associations with Chronic Diseases.</title>
        <authorList>
            <person name="Tisza M.J."/>
            <person name="Buck C.B."/>
        </authorList>
    </citation>
    <scope>NUCLEOTIDE SEQUENCE</scope>
    <source>
        <strain evidence="5">CtamP19</strain>
    </source>
</reference>
<feature type="coiled-coil region" evidence="2">
    <location>
        <begin position="37"/>
        <end position="64"/>
    </location>
</feature>
<proteinExistence type="predicted"/>
<dbReference type="InterPro" id="IPR029050">
    <property type="entry name" value="Immunoprotect_excell_Ig-like"/>
</dbReference>
<dbReference type="InterPro" id="IPR029051">
    <property type="entry name" value="DUF4352"/>
</dbReference>
<feature type="domain" description="DUF4352" evidence="4">
    <location>
        <begin position="87"/>
        <end position="199"/>
    </location>
</feature>
<dbReference type="Gene3D" id="2.60.40.1240">
    <property type="match status" value="1"/>
</dbReference>
<keyword evidence="2" id="KW-0175">Coiled coil</keyword>
<keyword evidence="1" id="KW-0732">Signal</keyword>
<evidence type="ECO:0000256" key="3">
    <source>
        <dbReference type="SAM" id="MobiDB-lite"/>
    </source>
</evidence>
<protein>
    <recommendedName>
        <fullName evidence="4">DUF4352 domain-containing protein</fullName>
    </recommendedName>
</protein>
<evidence type="ECO:0000256" key="2">
    <source>
        <dbReference type="SAM" id="Coils"/>
    </source>
</evidence>
<evidence type="ECO:0000259" key="4">
    <source>
        <dbReference type="Pfam" id="PF11611"/>
    </source>
</evidence>
<evidence type="ECO:0000313" key="5">
    <source>
        <dbReference type="EMBL" id="DAF64632.1"/>
    </source>
</evidence>
<dbReference type="PROSITE" id="PS51257">
    <property type="entry name" value="PROKAR_LIPOPROTEIN"/>
    <property type="match status" value="1"/>
</dbReference>